<comment type="similarity">
    <text evidence="2">Belongs to the autoinducer-2 exporter (AI-2E) (TC 2.A.86) family.</text>
</comment>
<protein>
    <submittedName>
        <fullName evidence="9">AI-2E family transporter</fullName>
    </submittedName>
</protein>
<dbReference type="Proteomes" id="UP001499988">
    <property type="component" value="Unassembled WGS sequence"/>
</dbReference>
<evidence type="ECO:0000256" key="2">
    <source>
        <dbReference type="ARBA" id="ARBA00009773"/>
    </source>
</evidence>
<keyword evidence="5 8" id="KW-0812">Transmembrane</keyword>
<feature type="transmembrane region" description="Helical" evidence="8">
    <location>
        <begin position="153"/>
        <end position="177"/>
    </location>
</feature>
<evidence type="ECO:0000313" key="10">
    <source>
        <dbReference type="Proteomes" id="UP001499988"/>
    </source>
</evidence>
<evidence type="ECO:0000256" key="5">
    <source>
        <dbReference type="ARBA" id="ARBA00022692"/>
    </source>
</evidence>
<keyword evidence="7 8" id="KW-0472">Membrane</keyword>
<feature type="transmembrane region" description="Helical" evidence="8">
    <location>
        <begin position="240"/>
        <end position="266"/>
    </location>
</feature>
<reference evidence="10" key="1">
    <citation type="journal article" date="2019" name="Int. J. Syst. Evol. Microbiol.">
        <title>The Global Catalogue of Microorganisms (GCM) 10K type strain sequencing project: providing services to taxonomists for standard genome sequencing and annotation.</title>
        <authorList>
            <consortium name="The Broad Institute Genomics Platform"/>
            <consortium name="The Broad Institute Genome Sequencing Center for Infectious Disease"/>
            <person name="Wu L."/>
            <person name="Ma J."/>
        </authorList>
    </citation>
    <scope>NUCLEOTIDE SEQUENCE [LARGE SCALE GENOMIC DNA]</scope>
    <source>
        <strain evidence="10">JCM 18401</strain>
    </source>
</reference>
<proteinExistence type="inferred from homology"/>
<dbReference type="PANTHER" id="PTHR21716">
    <property type="entry name" value="TRANSMEMBRANE PROTEIN"/>
    <property type="match status" value="1"/>
</dbReference>
<evidence type="ECO:0000256" key="4">
    <source>
        <dbReference type="ARBA" id="ARBA00022475"/>
    </source>
</evidence>
<keyword evidence="3" id="KW-0813">Transport</keyword>
<sequence>MLNMVREWYQEKFSDPQAVTLAVILLSGFAIIYFSGKLLMPLLVAVVLAYMLDWPVGRLAQFGVPRTVAASLVLMLFLMLMTITVLVMLPALWHQGMALAGELPAMVSQWQALLMTLPEEYPNVIDEVQLRTLVSSFNNSLLKWGQGLLSMSLASLVDLVALMVYAILVPLLLFFFLKDKAELLDSLTRFAPDNRELANKVASEMNVQIGNYIRGKVIEILIIGISSFVMFYLMDLRYAALLSVLVGLSVVIPYIGATVVTIPVALVGFFQWGISPEFGYLLLGYGIIQAIDGNVLVPLLFSEAVNLHPVAIILAVLIFGGLWGFWGVFFAIPLATLVKAVINVWPRRTVEAASEAM</sequence>
<dbReference type="PRINTS" id="PR00173">
    <property type="entry name" value="EDTRNSPORT"/>
</dbReference>
<dbReference type="PANTHER" id="PTHR21716:SF53">
    <property type="entry name" value="PERMEASE PERM-RELATED"/>
    <property type="match status" value="1"/>
</dbReference>
<evidence type="ECO:0000256" key="7">
    <source>
        <dbReference type="ARBA" id="ARBA00023136"/>
    </source>
</evidence>
<organism evidence="9 10">
    <name type="scientific">Ferrimonas pelagia</name>
    <dbReference type="NCBI Taxonomy" id="1177826"/>
    <lineage>
        <taxon>Bacteria</taxon>
        <taxon>Pseudomonadati</taxon>
        <taxon>Pseudomonadota</taxon>
        <taxon>Gammaproteobacteria</taxon>
        <taxon>Alteromonadales</taxon>
        <taxon>Ferrimonadaceae</taxon>
        <taxon>Ferrimonas</taxon>
    </lineage>
</organism>
<evidence type="ECO:0000313" key="9">
    <source>
        <dbReference type="EMBL" id="GAA4880347.1"/>
    </source>
</evidence>
<keyword evidence="6 8" id="KW-1133">Transmembrane helix</keyword>
<dbReference type="Pfam" id="PF01594">
    <property type="entry name" value="AI-2E_transport"/>
    <property type="match status" value="1"/>
</dbReference>
<gene>
    <name evidence="9" type="ORF">GCM10023333_13210</name>
</gene>
<feature type="transmembrane region" description="Helical" evidence="8">
    <location>
        <begin position="278"/>
        <end position="301"/>
    </location>
</feature>
<dbReference type="InterPro" id="IPR002549">
    <property type="entry name" value="AI-2E-like"/>
</dbReference>
<evidence type="ECO:0000256" key="6">
    <source>
        <dbReference type="ARBA" id="ARBA00022989"/>
    </source>
</evidence>
<keyword evidence="10" id="KW-1185">Reference proteome</keyword>
<dbReference type="RefSeq" id="WP_345334559.1">
    <property type="nucleotide sequence ID" value="NZ_BAABJZ010000016.1"/>
</dbReference>
<comment type="subcellular location">
    <subcellularLocation>
        <location evidence="1">Cell membrane</location>
        <topology evidence="1">Multi-pass membrane protein</topology>
    </subcellularLocation>
</comment>
<comment type="caution">
    <text evidence="9">The sequence shown here is derived from an EMBL/GenBank/DDBJ whole genome shotgun (WGS) entry which is preliminary data.</text>
</comment>
<evidence type="ECO:0000256" key="8">
    <source>
        <dbReference type="SAM" id="Phobius"/>
    </source>
</evidence>
<evidence type="ECO:0000256" key="3">
    <source>
        <dbReference type="ARBA" id="ARBA00022448"/>
    </source>
</evidence>
<feature type="transmembrane region" description="Helical" evidence="8">
    <location>
        <begin position="307"/>
        <end position="338"/>
    </location>
</feature>
<feature type="transmembrane region" description="Helical" evidence="8">
    <location>
        <begin position="217"/>
        <end position="234"/>
    </location>
</feature>
<name>A0ABP9ELZ7_9GAMM</name>
<accession>A0ABP9ELZ7</accession>
<evidence type="ECO:0000256" key="1">
    <source>
        <dbReference type="ARBA" id="ARBA00004651"/>
    </source>
</evidence>
<dbReference type="EMBL" id="BAABJZ010000016">
    <property type="protein sequence ID" value="GAA4880347.1"/>
    <property type="molecule type" value="Genomic_DNA"/>
</dbReference>
<feature type="transmembrane region" description="Helical" evidence="8">
    <location>
        <begin position="72"/>
        <end position="93"/>
    </location>
</feature>
<feature type="transmembrane region" description="Helical" evidence="8">
    <location>
        <begin position="20"/>
        <end position="51"/>
    </location>
</feature>
<keyword evidence="4" id="KW-1003">Cell membrane</keyword>